<dbReference type="PANTHER" id="PTHR33337">
    <property type="entry name" value="GFA DOMAIN-CONTAINING PROTEIN"/>
    <property type="match status" value="1"/>
</dbReference>
<keyword evidence="7" id="KW-1185">Reference proteome</keyword>
<reference evidence="7" key="1">
    <citation type="journal article" date="2019" name="Int. J. Syst. Evol. Microbiol.">
        <title>The Global Catalogue of Microorganisms (GCM) 10K type strain sequencing project: providing services to taxonomists for standard genome sequencing and annotation.</title>
        <authorList>
            <consortium name="The Broad Institute Genomics Platform"/>
            <consortium name="The Broad Institute Genome Sequencing Center for Infectious Disease"/>
            <person name="Wu L."/>
            <person name="Ma J."/>
        </authorList>
    </citation>
    <scope>NUCLEOTIDE SEQUENCE [LARGE SCALE GENOMIC DNA]</scope>
    <source>
        <strain evidence="7">CECT 8482</strain>
    </source>
</reference>
<keyword evidence="3" id="KW-0862">Zinc</keyword>
<dbReference type="InterPro" id="IPR006913">
    <property type="entry name" value="CENP-V/GFA"/>
</dbReference>
<gene>
    <name evidence="6" type="ORF">QWZ10_15640</name>
</gene>
<feature type="domain" description="CENP-V/GFA" evidence="5">
    <location>
        <begin position="9"/>
        <end position="131"/>
    </location>
</feature>
<evidence type="ECO:0000313" key="6">
    <source>
        <dbReference type="EMBL" id="MDN3712831.1"/>
    </source>
</evidence>
<keyword evidence="2" id="KW-0479">Metal-binding</keyword>
<organism evidence="6 7">
    <name type="scientific">Paracoccus cavernae</name>
    <dbReference type="NCBI Taxonomy" id="1571207"/>
    <lineage>
        <taxon>Bacteria</taxon>
        <taxon>Pseudomonadati</taxon>
        <taxon>Pseudomonadota</taxon>
        <taxon>Alphaproteobacteria</taxon>
        <taxon>Rhodobacterales</taxon>
        <taxon>Paracoccaceae</taxon>
        <taxon>Paracoccus</taxon>
    </lineage>
</organism>
<sequence length="142" mass="15522">MTRSEPFDFTGRCLCGSVGFSGRFHPTDALTACHCGQCRIWSGHYWASISAVGLVVEREGDLKWYRSSEAAMRGFCGTCGSSLFWREDHEPEGRIAVSAAVVEVAAGALDRTAPLKLARHIFVADKGDYYDITDGLPQFPQG</sequence>
<proteinExistence type="inferred from homology"/>
<dbReference type="PANTHER" id="PTHR33337:SF40">
    <property type="entry name" value="CENP-V_GFA DOMAIN-CONTAINING PROTEIN-RELATED"/>
    <property type="match status" value="1"/>
</dbReference>
<evidence type="ECO:0000256" key="1">
    <source>
        <dbReference type="ARBA" id="ARBA00005495"/>
    </source>
</evidence>
<dbReference type="PROSITE" id="PS51891">
    <property type="entry name" value="CENP_V_GFA"/>
    <property type="match status" value="1"/>
</dbReference>
<evidence type="ECO:0000256" key="3">
    <source>
        <dbReference type="ARBA" id="ARBA00022833"/>
    </source>
</evidence>
<dbReference type="SUPFAM" id="SSF51316">
    <property type="entry name" value="Mss4-like"/>
    <property type="match status" value="1"/>
</dbReference>
<dbReference type="InterPro" id="IPR011057">
    <property type="entry name" value="Mss4-like_sf"/>
</dbReference>
<keyword evidence="4" id="KW-0456">Lyase</keyword>
<comment type="caution">
    <text evidence="6">The sequence shown here is derived from an EMBL/GenBank/DDBJ whole genome shotgun (WGS) entry which is preliminary data.</text>
</comment>
<dbReference type="EMBL" id="JAUFRC010000001">
    <property type="protein sequence ID" value="MDN3712831.1"/>
    <property type="molecule type" value="Genomic_DNA"/>
</dbReference>
<accession>A0ABT8D989</accession>
<comment type="similarity">
    <text evidence="1">Belongs to the Gfa family.</text>
</comment>
<evidence type="ECO:0000256" key="2">
    <source>
        <dbReference type="ARBA" id="ARBA00022723"/>
    </source>
</evidence>
<name>A0ABT8D989_9RHOB</name>
<protein>
    <submittedName>
        <fullName evidence="6">GFA family protein</fullName>
    </submittedName>
</protein>
<evidence type="ECO:0000313" key="7">
    <source>
        <dbReference type="Proteomes" id="UP001243846"/>
    </source>
</evidence>
<evidence type="ECO:0000256" key="4">
    <source>
        <dbReference type="ARBA" id="ARBA00023239"/>
    </source>
</evidence>
<dbReference type="RefSeq" id="WP_377683391.1">
    <property type="nucleotide sequence ID" value="NZ_JBHMDZ010000001.1"/>
</dbReference>
<evidence type="ECO:0000259" key="5">
    <source>
        <dbReference type="PROSITE" id="PS51891"/>
    </source>
</evidence>
<dbReference type="Pfam" id="PF04828">
    <property type="entry name" value="GFA"/>
    <property type="match status" value="1"/>
</dbReference>
<dbReference type="Gene3D" id="3.90.1590.10">
    <property type="entry name" value="glutathione-dependent formaldehyde- activating enzyme (gfa)"/>
    <property type="match status" value="1"/>
</dbReference>
<dbReference type="Proteomes" id="UP001243846">
    <property type="component" value="Unassembled WGS sequence"/>
</dbReference>